<feature type="region of interest" description="Disordered" evidence="1">
    <location>
        <begin position="1"/>
        <end position="37"/>
    </location>
</feature>
<protein>
    <submittedName>
        <fullName evidence="2">Uncharacterized protein</fullName>
    </submittedName>
</protein>
<comment type="caution">
    <text evidence="2">The sequence shown here is derived from an EMBL/GenBank/DDBJ whole genome shotgun (WGS) entry which is preliminary data.</text>
</comment>
<organism evidence="2 3">
    <name type="scientific">Dreissena polymorpha</name>
    <name type="common">Zebra mussel</name>
    <name type="synonym">Mytilus polymorpha</name>
    <dbReference type="NCBI Taxonomy" id="45954"/>
    <lineage>
        <taxon>Eukaryota</taxon>
        <taxon>Metazoa</taxon>
        <taxon>Spiralia</taxon>
        <taxon>Lophotrochozoa</taxon>
        <taxon>Mollusca</taxon>
        <taxon>Bivalvia</taxon>
        <taxon>Autobranchia</taxon>
        <taxon>Heteroconchia</taxon>
        <taxon>Euheterodonta</taxon>
        <taxon>Imparidentia</taxon>
        <taxon>Neoheterodontei</taxon>
        <taxon>Myida</taxon>
        <taxon>Dreissenoidea</taxon>
        <taxon>Dreissenidae</taxon>
        <taxon>Dreissena</taxon>
    </lineage>
</organism>
<dbReference type="AlphaFoldDB" id="A0A9D4FRW4"/>
<reference evidence="2" key="2">
    <citation type="submission" date="2020-11" db="EMBL/GenBank/DDBJ databases">
        <authorList>
            <person name="McCartney M.A."/>
            <person name="Auch B."/>
            <person name="Kono T."/>
            <person name="Mallez S."/>
            <person name="Becker A."/>
            <person name="Gohl D.M."/>
            <person name="Silverstein K.A.T."/>
            <person name="Koren S."/>
            <person name="Bechman K.B."/>
            <person name="Herman A."/>
            <person name="Abrahante J.E."/>
            <person name="Garbe J."/>
        </authorList>
    </citation>
    <scope>NUCLEOTIDE SEQUENCE</scope>
    <source>
        <strain evidence="2">Duluth1</strain>
        <tissue evidence="2">Whole animal</tissue>
    </source>
</reference>
<gene>
    <name evidence="2" type="ORF">DPMN_156818</name>
</gene>
<sequence>MDDLHTLRSKKHTVTQTPPLIKPEKEKKKKVHTNQPRKVLTRHTAAVSEELEITGHGITSQVITGFSLPTDEDSSLVANAFGVPVLQDPDVNRELFDI</sequence>
<keyword evidence="3" id="KW-1185">Reference proteome</keyword>
<proteinExistence type="predicted"/>
<accession>A0A9D4FRW4</accession>
<dbReference type="Proteomes" id="UP000828390">
    <property type="component" value="Unassembled WGS sequence"/>
</dbReference>
<evidence type="ECO:0000313" key="2">
    <source>
        <dbReference type="EMBL" id="KAH3803116.1"/>
    </source>
</evidence>
<evidence type="ECO:0000256" key="1">
    <source>
        <dbReference type="SAM" id="MobiDB-lite"/>
    </source>
</evidence>
<evidence type="ECO:0000313" key="3">
    <source>
        <dbReference type="Proteomes" id="UP000828390"/>
    </source>
</evidence>
<name>A0A9D4FRW4_DREPO</name>
<reference evidence="2" key="1">
    <citation type="journal article" date="2019" name="bioRxiv">
        <title>The Genome of the Zebra Mussel, Dreissena polymorpha: A Resource for Invasive Species Research.</title>
        <authorList>
            <person name="McCartney M.A."/>
            <person name="Auch B."/>
            <person name="Kono T."/>
            <person name="Mallez S."/>
            <person name="Zhang Y."/>
            <person name="Obille A."/>
            <person name="Becker A."/>
            <person name="Abrahante J.E."/>
            <person name="Garbe J."/>
            <person name="Badalamenti J.P."/>
            <person name="Herman A."/>
            <person name="Mangelson H."/>
            <person name="Liachko I."/>
            <person name="Sullivan S."/>
            <person name="Sone E.D."/>
            <person name="Koren S."/>
            <person name="Silverstein K.A.T."/>
            <person name="Beckman K.B."/>
            <person name="Gohl D.M."/>
        </authorList>
    </citation>
    <scope>NUCLEOTIDE SEQUENCE</scope>
    <source>
        <strain evidence="2">Duluth1</strain>
        <tissue evidence="2">Whole animal</tissue>
    </source>
</reference>
<dbReference type="EMBL" id="JAIWYP010000007">
    <property type="protein sequence ID" value="KAH3803116.1"/>
    <property type="molecule type" value="Genomic_DNA"/>
</dbReference>